<evidence type="ECO:0000256" key="6">
    <source>
        <dbReference type="SAM" id="MobiDB-lite"/>
    </source>
</evidence>
<dbReference type="AlphaFoldDB" id="A0A2G9SNB4"/>
<evidence type="ECO:0000256" key="5">
    <source>
        <dbReference type="SAM" id="Coils"/>
    </source>
</evidence>
<evidence type="ECO:0000256" key="1">
    <source>
        <dbReference type="ARBA" id="ARBA00004496"/>
    </source>
</evidence>
<dbReference type="PANTHER" id="PTHR14338">
    <property type="entry name" value="ACTIN FILAMENT-ASSOCIATED PROTEIN 1 FAMILY MEMBER"/>
    <property type="match status" value="1"/>
</dbReference>
<feature type="non-terminal residue" evidence="7">
    <location>
        <position position="209"/>
    </location>
</feature>
<keyword evidence="4 5" id="KW-0175">Coiled coil</keyword>
<keyword evidence="2" id="KW-0963">Cytoplasm</keyword>
<evidence type="ECO:0000313" key="7">
    <source>
        <dbReference type="EMBL" id="PIO40943.1"/>
    </source>
</evidence>
<evidence type="ECO:0000313" key="8">
    <source>
        <dbReference type="Proteomes" id="UP000228934"/>
    </source>
</evidence>
<dbReference type="EMBL" id="KV923513">
    <property type="protein sequence ID" value="PIO40943.1"/>
    <property type="molecule type" value="Genomic_DNA"/>
</dbReference>
<keyword evidence="8" id="KW-1185">Reference proteome</keyword>
<comment type="subcellular location">
    <subcellularLocation>
        <location evidence="1">Cytoplasm</location>
    </subcellularLocation>
</comment>
<sequence length="209" mass="23634">YNPDAEQYKYGKNRVEADAKKLQLKEEELLKKKEALRNRLAQIRKEKRDTRAAIEANAGRKSQVLLEEKLRKLENECKLKEGERVNLELELTEVKESLKKAMSGGVTLGLAIEPKNETSRPQSPSLRHRTVENSPISSCDTSDAECSIPVNSASALKRQPASKNSPVRGHVLRKAKGKLPQHHYPVVCKIKDTTMLVSLVNFTLYFLKM</sequence>
<reference evidence="8" key="1">
    <citation type="journal article" date="2017" name="Nat. Commun.">
        <title>The North American bullfrog draft genome provides insight into hormonal regulation of long noncoding RNA.</title>
        <authorList>
            <person name="Hammond S.A."/>
            <person name="Warren R.L."/>
            <person name="Vandervalk B.P."/>
            <person name="Kucuk E."/>
            <person name="Khan H."/>
            <person name="Gibb E.A."/>
            <person name="Pandoh P."/>
            <person name="Kirk H."/>
            <person name="Zhao Y."/>
            <person name="Jones M."/>
            <person name="Mungall A.J."/>
            <person name="Coope R."/>
            <person name="Pleasance S."/>
            <person name="Moore R.A."/>
            <person name="Holt R.A."/>
            <person name="Round J.M."/>
            <person name="Ohora S."/>
            <person name="Walle B.V."/>
            <person name="Veldhoen N."/>
            <person name="Helbing C.C."/>
            <person name="Birol I."/>
        </authorList>
    </citation>
    <scope>NUCLEOTIDE SEQUENCE [LARGE SCALE GENOMIC DNA]</scope>
</reference>
<dbReference type="GO" id="GO:0042169">
    <property type="term" value="F:SH2 domain binding"/>
    <property type="evidence" value="ECO:0007669"/>
    <property type="project" value="TreeGrafter"/>
</dbReference>
<dbReference type="GO" id="GO:0005829">
    <property type="term" value="C:cytosol"/>
    <property type="evidence" value="ECO:0007669"/>
    <property type="project" value="TreeGrafter"/>
</dbReference>
<proteinExistence type="predicted"/>
<dbReference type="InterPro" id="IPR030113">
    <property type="entry name" value="AFAP"/>
</dbReference>
<organism evidence="7 8">
    <name type="scientific">Aquarana catesbeiana</name>
    <name type="common">American bullfrog</name>
    <name type="synonym">Rana catesbeiana</name>
    <dbReference type="NCBI Taxonomy" id="8400"/>
    <lineage>
        <taxon>Eukaryota</taxon>
        <taxon>Metazoa</taxon>
        <taxon>Chordata</taxon>
        <taxon>Craniata</taxon>
        <taxon>Vertebrata</taxon>
        <taxon>Euteleostomi</taxon>
        <taxon>Amphibia</taxon>
        <taxon>Batrachia</taxon>
        <taxon>Anura</taxon>
        <taxon>Neobatrachia</taxon>
        <taxon>Ranoidea</taxon>
        <taxon>Ranidae</taxon>
        <taxon>Aquarana</taxon>
    </lineage>
</organism>
<keyword evidence="3" id="KW-0677">Repeat</keyword>
<name>A0A2G9SNB4_AQUCT</name>
<feature type="coiled-coil region" evidence="5">
    <location>
        <begin position="12"/>
        <end position="90"/>
    </location>
</feature>
<protein>
    <submittedName>
        <fullName evidence="7">Uncharacterized protein</fullName>
    </submittedName>
</protein>
<accession>A0A2G9SNB4</accession>
<dbReference type="GO" id="GO:0017124">
    <property type="term" value="F:SH3 domain binding"/>
    <property type="evidence" value="ECO:0007669"/>
    <property type="project" value="TreeGrafter"/>
</dbReference>
<evidence type="ECO:0000256" key="4">
    <source>
        <dbReference type="ARBA" id="ARBA00023054"/>
    </source>
</evidence>
<dbReference type="PANTHER" id="PTHR14338:SF8">
    <property type="entry name" value="ACTIN FILAMENT-ASSOCIATED PROTEIN 1"/>
    <property type="match status" value="1"/>
</dbReference>
<evidence type="ECO:0000256" key="2">
    <source>
        <dbReference type="ARBA" id="ARBA00022490"/>
    </source>
</evidence>
<dbReference type="OrthoDB" id="5970758at2759"/>
<feature type="region of interest" description="Disordered" evidence="6">
    <location>
        <begin position="115"/>
        <end position="138"/>
    </location>
</feature>
<gene>
    <name evidence="7" type="ORF">AB205_0122540</name>
</gene>
<feature type="non-terminal residue" evidence="7">
    <location>
        <position position="1"/>
    </location>
</feature>
<dbReference type="Proteomes" id="UP000228934">
    <property type="component" value="Unassembled WGS sequence"/>
</dbReference>
<evidence type="ECO:0000256" key="3">
    <source>
        <dbReference type="ARBA" id="ARBA00022737"/>
    </source>
</evidence>